<comment type="caution">
    <text evidence="1">The sequence shown here is derived from an EMBL/GenBank/DDBJ whole genome shotgun (WGS) entry which is preliminary data.</text>
</comment>
<feature type="non-terminal residue" evidence="1">
    <location>
        <position position="29"/>
    </location>
</feature>
<dbReference type="EMBL" id="LXQA010463556">
    <property type="protein sequence ID" value="MCI53464.1"/>
    <property type="molecule type" value="Genomic_DNA"/>
</dbReference>
<reference evidence="1 2" key="1">
    <citation type="journal article" date="2018" name="Front. Plant Sci.">
        <title>Red Clover (Trifolium pratense) and Zigzag Clover (T. medium) - A Picture of Genomic Similarities and Differences.</title>
        <authorList>
            <person name="Dluhosova J."/>
            <person name="Istvanek J."/>
            <person name="Nedelnik J."/>
            <person name="Repkova J."/>
        </authorList>
    </citation>
    <scope>NUCLEOTIDE SEQUENCE [LARGE SCALE GENOMIC DNA]</scope>
    <source>
        <strain evidence="2">cv. 10/8</strain>
        <tissue evidence="1">Leaf</tissue>
    </source>
</reference>
<evidence type="ECO:0000313" key="1">
    <source>
        <dbReference type="EMBL" id="MCI53464.1"/>
    </source>
</evidence>
<proteinExistence type="predicted"/>
<dbReference type="Proteomes" id="UP000265520">
    <property type="component" value="Unassembled WGS sequence"/>
</dbReference>
<organism evidence="1 2">
    <name type="scientific">Trifolium medium</name>
    <dbReference type="NCBI Taxonomy" id="97028"/>
    <lineage>
        <taxon>Eukaryota</taxon>
        <taxon>Viridiplantae</taxon>
        <taxon>Streptophyta</taxon>
        <taxon>Embryophyta</taxon>
        <taxon>Tracheophyta</taxon>
        <taxon>Spermatophyta</taxon>
        <taxon>Magnoliopsida</taxon>
        <taxon>eudicotyledons</taxon>
        <taxon>Gunneridae</taxon>
        <taxon>Pentapetalae</taxon>
        <taxon>rosids</taxon>
        <taxon>fabids</taxon>
        <taxon>Fabales</taxon>
        <taxon>Fabaceae</taxon>
        <taxon>Papilionoideae</taxon>
        <taxon>50 kb inversion clade</taxon>
        <taxon>NPAAA clade</taxon>
        <taxon>Hologalegina</taxon>
        <taxon>IRL clade</taxon>
        <taxon>Trifolieae</taxon>
        <taxon>Trifolium</taxon>
    </lineage>
</organism>
<protein>
    <submittedName>
        <fullName evidence="1">Uncharacterized protein</fullName>
    </submittedName>
</protein>
<dbReference type="AlphaFoldDB" id="A0A392SZ34"/>
<evidence type="ECO:0000313" key="2">
    <source>
        <dbReference type="Proteomes" id="UP000265520"/>
    </source>
</evidence>
<accession>A0A392SZ34</accession>
<sequence length="29" mass="2926">MLLKVRLTELLSPSSSSAAYAGSDSAASI</sequence>
<name>A0A392SZ34_9FABA</name>
<keyword evidence="2" id="KW-1185">Reference proteome</keyword>